<feature type="transmembrane region" description="Helical" evidence="1">
    <location>
        <begin position="12"/>
        <end position="36"/>
    </location>
</feature>
<name>A0AAU8J9G2_9CYAN</name>
<evidence type="ECO:0000313" key="2">
    <source>
        <dbReference type="EMBL" id="XCM35218.1"/>
    </source>
</evidence>
<protein>
    <submittedName>
        <fullName evidence="2">Uncharacterized protein</fullName>
    </submittedName>
</protein>
<dbReference type="AlphaFoldDB" id="A0AAU8J9G2"/>
<dbReference type="EMBL" id="CP159837">
    <property type="protein sequence ID" value="XCM35218.1"/>
    <property type="molecule type" value="Genomic_DNA"/>
</dbReference>
<organism evidence="2">
    <name type="scientific">Planktothricoides raciborskii GIHE-MW2</name>
    <dbReference type="NCBI Taxonomy" id="2792601"/>
    <lineage>
        <taxon>Bacteria</taxon>
        <taxon>Bacillati</taxon>
        <taxon>Cyanobacteriota</taxon>
        <taxon>Cyanophyceae</taxon>
        <taxon>Oscillatoriophycideae</taxon>
        <taxon>Oscillatoriales</taxon>
        <taxon>Oscillatoriaceae</taxon>
        <taxon>Planktothricoides</taxon>
    </lineage>
</organism>
<accession>A0AAU8J9G2</accession>
<evidence type="ECO:0000256" key="1">
    <source>
        <dbReference type="SAM" id="Phobius"/>
    </source>
</evidence>
<keyword evidence="1" id="KW-1133">Transmembrane helix</keyword>
<reference evidence="2" key="1">
    <citation type="submission" date="2024-07" db="EMBL/GenBank/DDBJ databases">
        <authorList>
            <person name="Kim Y.J."/>
            <person name="Jeong J.Y."/>
        </authorList>
    </citation>
    <scope>NUCLEOTIDE SEQUENCE</scope>
    <source>
        <strain evidence="2">GIHE-MW2</strain>
    </source>
</reference>
<keyword evidence="1" id="KW-0812">Transmembrane</keyword>
<proteinExistence type="predicted"/>
<dbReference type="RefSeq" id="WP_054467200.1">
    <property type="nucleotide sequence ID" value="NZ_CP159837.1"/>
</dbReference>
<gene>
    <name evidence="2" type="ORF">ABWT76_003877</name>
</gene>
<sequence>MNINSQLIKRAIHYWISGLIFCEVAIATIYLGGVLLNREVYALFDMDGRLTIPTLQASILLF</sequence>
<keyword evidence="1" id="KW-0472">Membrane</keyword>